<reference evidence="2 3" key="1">
    <citation type="submission" date="2011-08" db="EMBL/GenBank/DDBJ databases">
        <title>The Genome Sequence of Clostridium hathewayi WAL-18680.</title>
        <authorList>
            <consortium name="The Broad Institute Genome Sequencing Platform"/>
            <person name="Earl A."/>
            <person name="Ward D."/>
            <person name="Feldgarden M."/>
            <person name="Gevers D."/>
            <person name="Finegold S.M."/>
            <person name="Summanen P.H."/>
            <person name="Molitoris D.R."/>
            <person name="Song M."/>
            <person name="Daigneault M."/>
            <person name="Allen-Vercoe E."/>
            <person name="Young S.K."/>
            <person name="Zeng Q."/>
            <person name="Gargeya S."/>
            <person name="Fitzgerald M."/>
            <person name="Haas B."/>
            <person name="Abouelleil A."/>
            <person name="Alvarado L."/>
            <person name="Arachchi H.M."/>
            <person name="Berlin A."/>
            <person name="Brown A."/>
            <person name="Chapman S.B."/>
            <person name="Chen Z."/>
            <person name="Dunbar C."/>
            <person name="Freedman E."/>
            <person name="Gearin G."/>
            <person name="Gellesch M."/>
            <person name="Goldberg J."/>
            <person name="Griggs A."/>
            <person name="Gujja S."/>
            <person name="Heiman D."/>
            <person name="Howarth C."/>
            <person name="Larson L."/>
            <person name="Lui A."/>
            <person name="MacDonald P.J.P."/>
            <person name="Montmayeur A."/>
            <person name="Murphy C."/>
            <person name="Neiman D."/>
            <person name="Pearson M."/>
            <person name="Priest M."/>
            <person name="Roberts A."/>
            <person name="Saif S."/>
            <person name="Shea T."/>
            <person name="Shenoy N."/>
            <person name="Sisk P."/>
            <person name="Stolte C."/>
            <person name="Sykes S."/>
            <person name="Wortman J."/>
            <person name="Nusbaum C."/>
            <person name="Birren B."/>
        </authorList>
    </citation>
    <scope>NUCLEOTIDE SEQUENCE [LARGE SCALE GENOMIC DNA]</scope>
    <source>
        <strain evidence="2 3">WAL-18680</strain>
    </source>
</reference>
<feature type="transmembrane region" description="Helical" evidence="1">
    <location>
        <begin position="211"/>
        <end position="229"/>
    </location>
</feature>
<feature type="transmembrane region" description="Helical" evidence="1">
    <location>
        <begin position="73"/>
        <end position="96"/>
    </location>
</feature>
<sequence>MKKRWPYIAVPVLGVILCLWYVKCATYDIVYTDYIRLVNTYLPDVMNPDKFFVPDVLTRIPINYLGRMINVLFFHYSTTFDMVLGVLGLGLAGGVLACYCRNYSLNWFWLLLLSILMFGLNKWEMLTNGTGWVHFLAIACFLYHYLVLDRVWYGTEKKYDRVKLMVLPFVITLGVAGPYCAIYTVVLVLSYGYCMIGKAKHSHMKKPDYRYLLYIVCALIPLFLYLWSNSYAVEDHADMQNLPLIPTLLDIPGYFLHFFLKSLASDVLGGEMLKTWIEHGVISDGTVYMLGILVLFAALLALWMNFRYHLYKKTIFPLMLLVGGGLNHLLILYSRWGFMNENYGMSSRYALQFQFVTLGIVLTTALAWEQIRRQVTGVLAGLCCVAVMSGSMITTAKEIETAPYREEYGQKIAIVALQYKEVSDEVLQETFDYRKTQEGSGAKVRAALEILDENGLNIYRRNTR</sequence>
<dbReference type="EMBL" id="ADLN01000002">
    <property type="protein sequence ID" value="EHI61524.1"/>
    <property type="molecule type" value="Genomic_DNA"/>
</dbReference>
<accession>G5IAG7</accession>
<feature type="transmembrane region" description="Helical" evidence="1">
    <location>
        <begin position="103"/>
        <end position="120"/>
    </location>
</feature>
<dbReference type="OrthoDB" id="2029140at2"/>
<keyword evidence="3" id="KW-1185">Reference proteome</keyword>
<proteinExistence type="predicted"/>
<feature type="transmembrane region" description="Helical" evidence="1">
    <location>
        <begin position="132"/>
        <end position="152"/>
    </location>
</feature>
<evidence type="ECO:0000313" key="2">
    <source>
        <dbReference type="EMBL" id="EHI61524.1"/>
    </source>
</evidence>
<evidence type="ECO:0000313" key="3">
    <source>
        <dbReference type="Proteomes" id="UP000005384"/>
    </source>
</evidence>
<feature type="transmembrane region" description="Helical" evidence="1">
    <location>
        <begin position="280"/>
        <end position="303"/>
    </location>
</feature>
<feature type="transmembrane region" description="Helical" evidence="1">
    <location>
        <begin position="375"/>
        <end position="393"/>
    </location>
</feature>
<organism evidence="2 3">
    <name type="scientific">Hungatella hathewayi WAL-18680</name>
    <dbReference type="NCBI Taxonomy" id="742737"/>
    <lineage>
        <taxon>Bacteria</taxon>
        <taxon>Bacillati</taxon>
        <taxon>Bacillota</taxon>
        <taxon>Clostridia</taxon>
        <taxon>Lachnospirales</taxon>
        <taxon>Lachnospiraceae</taxon>
        <taxon>Hungatella</taxon>
    </lineage>
</organism>
<protein>
    <recommendedName>
        <fullName evidence="4">Glycosyltransferase RgtA/B/C/D-like domain-containing protein</fullName>
    </recommendedName>
</protein>
<evidence type="ECO:0008006" key="4">
    <source>
        <dbReference type="Google" id="ProtNLM"/>
    </source>
</evidence>
<dbReference type="Proteomes" id="UP000005384">
    <property type="component" value="Unassembled WGS sequence"/>
</dbReference>
<evidence type="ECO:0000256" key="1">
    <source>
        <dbReference type="SAM" id="Phobius"/>
    </source>
</evidence>
<keyword evidence="1" id="KW-0812">Transmembrane</keyword>
<dbReference type="HOGENOM" id="CLU_605191_0_0_9"/>
<feature type="transmembrane region" description="Helical" evidence="1">
    <location>
        <begin position="315"/>
        <end position="337"/>
    </location>
</feature>
<keyword evidence="1" id="KW-1133">Transmembrane helix</keyword>
<feature type="transmembrane region" description="Helical" evidence="1">
    <location>
        <begin position="164"/>
        <end position="191"/>
    </location>
</feature>
<dbReference type="PATRIC" id="fig|742737.3.peg.545"/>
<dbReference type="AlphaFoldDB" id="G5IAG7"/>
<dbReference type="RefSeq" id="WP_006778531.1">
    <property type="nucleotide sequence ID" value="NZ_CP040506.1"/>
</dbReference>
<feature type="transmembrane region" description="Helical" evidence="1">
    <location>
        <begin position="349"/>
        <end position="368"/>
    </location>
</feature>
<gene>
    <name evidence="2" type="ORF">HMPREF9473_00547</name>
</gene>
<feature type="transmembrane region" description="Helical" evidence="1">
    <location>
        <begin position="241"/>
        <end position="260"/>
    </location>
</feature>
<comment type="caution">
    <text evidence="2">The sequence shown here is derived from an EMBL/GenBank/DDBJ whole genome shotgun (WGS) entry which is preliminary data.</text>
</comment>
<keyword evidence="1" id="KW-0472">Membrane</keyword>
<name>G5IAG7_9FIRM</name>